<protein>
    <recommendedName>
        <fullName evidence="3">Secreted protein</fullName>
    </recommendedName>
</protein>
<sequence>MRERVRAGMNWSGSCAFVFCGYMFATSPPVPLTLAIEEAICLHLPYFPNKEFMSIEGKKFTLIQGTLSQSTSRHVYALF</sequence>
<evidence type="ECO:0000313" key="1">
    <source>
        <dbReference type="EMBL" id="KAK6755081.1"/>
    </source>
</evidence>
<evidence type="ECO:0000313" key="2">
    <source>
        <dbReference type="Proteomes" id="UP001303046"/>
    </source>
</evidence>
<organism evidence="1 2">
    <name type="scientific">Necator americanus</name>
    <name type="common">Human hookworm</name>
    <dbReference type="NCBI Taxonomy" id="51031"/>
    <lineage>
        <taxon>Eukaryota</taxon>
        <taxon>Metazoa</taxon>
        <taxon>Ecdysozoa</taxon>
        <taxon>Nematoda</taxon>
        <taxon>Chromadorea</taxon>
        <taxon>Rhabditida</taxon>
        <taxon>Rhabditina</taxon>
        <taxon>Rhabditomorpha</taxon>
        <taxon>Strongyloidea</taxon>
        <taxon>Ancylostomatidae</taxon>
        <taxon>Bunostominae</taxon>
        <taxon>Necator</taxon>
    </lineage>
</organism>
<dbReference type="Proteomes" id="UP001303046">
    <property type="component" value="Unassembled WGS sequence"/>
</dbReference>
<proteinExistence type="predicted"/>
<name>A0ABR1E048_NECAM</name>
<gene>
    <name evidence="1" type="primary">Necator_chrV.g18618</name>
    <name evidence="1" type="ORF">RB195_013827</name>
</gene>
<evidence type="ECO:0008006" key="3">
    <source>
        <dbReference type="Google" id="ProtNLM"/>
    </source>
</evidence>
<keyword evidence="2" id="KW-1185">Reference proteome</keyword>
<comment type="caution">
    <text evidence="1">The sequence shown here is derived from an EMBL/GenBank/DDBJ whole genome shotgun (WGS) entry which is preliminary data.</text>
</comment>
<dbReference type="EMBL" id="JAVFWL010000005">
    <property type="protein sequence ID" value="KAK6755081.1"/>
    <property type="molecule type" value="Genomic_DNA"/>
</dbReference>
<reference evidence="1 2" key="1">
    <citation type="submission" date="2023-08" db="EMBL/GenBank/DDBJ databases">
        <title>A Necator americanus chromosomal reference genome.</title>
        <authorList>
            <person name="Ilik V."/>
            <person name="Petrzelkova K.J."/>
            <person name="Pardy F."/>
            <person name="Fuh T."/>
            <person name="Niatou-Singa F.S."/>
            <person name="Gouil Q."/>
            <person name="Baker L."/>
            <person name="Ritchie M.E."/>
            <person name="Jex A.R."/>
            <person name="Gazzola D."/>
            <person name="Li H."/>
            <person name="Toshio Fujiwara R."/>
            <person name="Zhan B."/>
            <person name="Aroian R.V."/>
            <person name="Pafco B."/>
            <person name="Schwarz E.M."/>
        </authorList>
    </citation>
    <scope>NUCLEOTIDE SEQUENCE [LARGE SCALE GENOMIC DNA]</scope>
    <source>
        <strain evidence="1 2">Aroian</strain>
        <tissue evidence="1">Whole animal</tissue>
    </source>
</reference>
<accession>A0ABR1E048</accession>